<evidence type="ECO:0000313" key="4">
    <source>
        <dbReference type="Proteomes" id="UP000002601"/>
    </source>
</evidence>
<keyword evidence="1" id="KW-0472">Membrane</keyword>
<dbReference type="AlphaFoldDB" id="C6BWJ2"/>
<organism evidence="3 4">
    <name type="scientific">Maridesulfovibrio salexigens (strain ATCC 14822 / DSM 2638 / NCIMB 8403 / VKM B-1763)</name>
    <name type="common">Desulfovibrio salexigens</name>
    <dbReference type="NCBI Taxonomy" id="526222"/>
    <lineage>
        <taxon>Bacteria</taxon>
        <taxon>Pseudomonadati</taxon>
        <taxon>Thermodesulfobacteriota</taxon>
        <taxon>Desulfovibrionia</taxon>
        <taxon>Desulfovibrionales</taxon>
        <taxon>Desulfovibrionaceae</taxon>
        <taxon>Maridesulfovibrio</taxon>
    </lineage>
</organism>
<feature type="signal peptide" evidence="2">
    <location>
        <begin position="1"/>
        <end position="28"/>
    </location>
</feature>
<feature type="transmembrane region" description="Helical" evidence="1">
    <location>
        <begin position="286"/>
        <end position="307"/>
    </location>
</feature>
<keyword evidence="1" id="KW-0812">Transmembrane</keyword>
<feature type="transmembrane region" description="Helical" evidence="1">
    <location>
        <begin position="247"/>
        <end position="265"/>
    </location>
</feature>
<dbReference type="RefSeq" id="WP_015852088.1">
    <property type="nucleotide sequence ID" value="NC_012881.1"/>
</dbReference>
<dbReference type="STRING" id="526222.Desal_2216"/>
<reference evidence="3 4" key="1">
    <citation type="submission" date="2009-06" db="EMBL/GenBank/DDBJ databases">
        <title>Complete sequence of Desulfovibrio salexigens DSM 2638.</title>
        <authorList>
            <consortium name="US DOE Joint Genome Institute"/>
            <person name="Lucas S."/>
            <person name="Copeland A."/>
            <person name="Lapidus A."/>
            <person name="Glavina del Rio T."/>
            <person name="Tice H."/>
            <person name="Bruce D."/>
            <person name="Goodwin L."/>
            <person name="Pitluck S."/>
            <person name="Munk A.C."/>
            <person name="Brettin T."/>
            <person name="Detter J.C."/>
            <person name="Han C."/>
            <person name="Tapia R."/>
            <person name="Larimer F."/>
            <person name="Land M."/>
            <person name="Hauser L."/>
            <person name="Kyrpides N."/>
            <person name="Anderson I."/>
            <person name="Wall J.D."/>
            <person name="Arkin A.P."/>
            <person name="Dehal P."/>
            <person name="Chivian D."/>
            <person name="Giles B."/>
            <person name="Hazen T.C."/>
        </authorList>
    </citation>
    <scope>NUCLEOTIDE SEQUENCE [LARGE SCALE GENOMIC DNA]</scope>
    <source>
        <strain evidence="4">ATCC 14822 / DSM 2638 / NCIMB 8403 / VKM B-1763</strain>
    </source>
</reference>
<name>C6BWJ2_MARSD</name>
<protein>
    <recommendedName>
        <fullName evidence="5">Small-conductance mechanosensitive channel</fullName>
    </recommendedName>
</protein>
<evidence type="ECO:0000256" key="2">
    <source>
        <dbReference type="SAM" id="SignalP"/>
    </source>
</evidence>
<dbReference type="eggNOG" id="COG1196">
    <property type="taxonomic scope" value="Bacteria"/>
</dbReference>
<dbReference type="KEGG" id="dsa:Desal_2216"/>
<evidence type="ECO:0000256" key="1">
    <source>
        <dbReference type="SAM" id="Phobius"/>
    </source>
</evidence>
<proteinExistence type="predicted"/>
<keyword evidence="1" id="KW-1133">Transmembrane helix</keyword>
<sequence>MTKFLRIFPALAVLSVFLLLQTPQHATAQTETSVNGSAKVAATIADQQTAQSETLINLLQYKTTLEKQIAETKKEIKKTRHPMDKETLSIKLTDLKEQLKNVRQNFVKVATGLDLDVFDEDAQQKFVWQEEVETLVRPLLQELKEMTKRPRQIERLKSRVAYFESRLPRAEEAVENIDILINASKSPVLKWELGILKTDFEKRRTNIDNQLDVARFELAELTKDKQSFYESTKKVMAVFFKSRGKNILFALLAFGGVFFFFRFVDRVFKKTHPAFKSKERPFYIRLIEVLLLIFAVIASTSASLFTLYISGDWFLLSIAIIFIIGALWTAREGFTRYYEQVKLILNLGSVRENERVTYNGVAWQVERLALFAKLKNPALSPSRIRLPIGELENVVSRPVGKNEPWFPCMIDDWVILSDGVRGKVISQSPDMVELIQRGGAYVTYQTSDFLGLNPKNLSRNFRLKSVFGIDYAHQGECTSTILMQAKEFITAKLAEDGYTDHVLNLNVEFESAGASSLNLVIIADFHRDIAELYGRLQRALQRYSVDACTHFGWNIPFDQLVVHKAD</sequence>
<feature type="transmembrane region" description="Helical" evidence="1">
    <location>
        <begin position="313"/>
        <end position="330"/>
    </location>
</feature>
<dbReference type="Proteomes" id="UP000002601">
    <property type="component" value="Chromosome"/>
</dbReference>
<keyword evidence="2" id="KW-0732">Signal</keyword>
<dbReference type="HOGENOM" id="CLU_022475_0_0_7"/>
<evidence type="ECO:0008006" key="5">
    <source>
        <dbReference type="Google" id="ProtNLM"/>
    </source>
</evidence>
<evidence type="ECO:0000313" key="3">
    <source>
        <dbReference type="EMBL" id="ACS80272.1"/>
    </source>
</evidence>
<accession>C6BWJ2</accession>
<dbReference type="EMBL" id="CP001649">
    <property type="protein sequence ID" value="ACS80272.1"/>
    <property type="molecule type" value="Genomic_DNA"/>
</dbReference>
<gene>
    <name evidence="3" type="ordered locus">Desal_2216</name>
</gene>
<keyword evidence="4" id="KW-1185">Reference proteome</keyword>
<feature type="chain" id="PRO_5002962747" description="Small-conductance mechanosensitive channel" evidence="2">
    <location>
        <begin position="29"/>
        <end position="566"/>
    </location>
</feature>